<accession>A0ABV0BMD7</accession>
<comment type="caution">
    <text evidence="1">The sequence shown here is derived from an EMBL/GenBank/DDBJ whole genome shotgun (WGS) entry which is preliminary data.</text>
</comment>
<keyword evidence="2" id="KW-1185">Reference proteome</keyword>
<evidence type="ECO:0000313" key="1">
    <source>
        <dbReference type="EMBL" id="MEN3931496.1"/>
    </source>
</evidence>
<gene>
    <name evidence="1" type="ORF">WJT86_10555</name>
</gene>
<dbReference type="RefSeq" id="WP_346337523.1">
    <property type="nucleotide sequence ID" value="NZ_JBBYXI010000003.1"/>
</dbReference>
<organism evidence="1 2">
    <name type="scientific">Hohaiivirga grylli</name>
    <dbReference type="NCBI Taxonomy" id="3133970"/>
    <lineage>
        <taxon>Bacteria</taxon>
        <taxon>Pseudomonadati</taxon>
        <taxon>Pseudomonadota</taxon>
        <taxon>Alphaproteobacteria</taxon>
        <taxon>Hyphomicrobiales</taxon>
        <taxon>Methylobacteriaceae</taxon>
        <taxon>Hohaiivirga</taxon>
    </lineage>
</organism>
<proteinExistence type="predicted"/>
<reference evidence="1 2" key="1">
    <citation type="submission" date="2024-04" db="EMBL/GenBank/DDBJ databases">
        <title>A novel species isolated from cricket.</title>
        <authorList>
            <person name="Wang H.-C."/>
        </authorList>
    </citation>
    <scope>NUCLEOTIDE SEQUENCE [LARGE SCALE GENOMIC DNA]</scope>
    <source>
        <strain evidence="1 2">WL0021</strain>
    </source>
</reference>
<protein>
    <submittedName>
        <fullName evidence="1">Uncharacterized protein</fullName>
    </submittedName>
</protein>
<evidence type="ECO:0000313" key="2">
    <source>
        <dbReference type="Proteomes" id="UP001418637"/>
    </source>
</evidence>
<dbReference type="EMBL" id="JBBYXI010000003">
    <property type="protein sequence ID" value="MEN3931496.1"/>
    <property type="molecule type" value="Genomic_DNA"/>
</dbReference>
<name>A0ABV0BMD7_9HYPH</name>
<dbReference type="Proteomes" id="UP001418637">
    <property type="component" value="Unassembled WGS sequence"/>
</dbReference>
<sequence length="71" mass="7977">MEAHWKAPSEAQEHIWYIVYRPQAASQLDFAYFEDGHFYLKSGVIVGASGISAIMETPSLPSEELLKSFEA</sequence>